<dbReference type="GO" id="GO:0043842">
    <property type="term" value="F:Kdo transferase activity"/>
    <property type="evidence" value="ECO:0007669"/>
    <property type="project" value="UniProtKB-EC"/>
</dbReference>
<feature type="transmembrane region" description="Helical" evidence="10">
    <location>
        <begin position="6"/>
        <end position="26"/>
    </location>
</feature>
<evidence type="ECO:0000256" key="8">
    <source>
        <dbReference type="ARBA" id="ARBA00031445"/>
    </source>
</evidence>
<keyword evidence="10" id="KW-1003">Cell membrane</keyword>
<proteinExistence type="inferred from homology"/>
<comment type="similarity">
    <text evidence="3">Belongs to the glycosyltransferase group 1 family. Glycosyltransferase 30 subfamily.</text>
</comment>
<dbReference type="GO" id="GO:0005886">
    <property type="term" value="C:plasma membrane"/>
    <property type="evidence" value="ECO:0007669"/>
    <property type="project" value="UniProtKB-SubCell"/>
</dbReference>
<evidence type="ECO:0000256" key="7">
    <source>
        <dbReference type="ARBA" id="ARBA00022968"/>
    </source>
</evidence>
<keyword evidence="10" id="KW-1133">Transmembrane helix</keyword>
<dbReference type="AlphaFoldDB" id="A0A8E3SCH6"/>
<dbReference type="GO" id="GO:0009244">
    <property type="term" value="P:lipopolysaccharide core region biosynthetic process"/>
    <property type="evidence" value="ECO:0007669"/>
    <property type="project" value="UniProtKB-UniRule"/>
</dbReference>
<reference evidence="11" key="1">
    <citation type="submission" date="2017-06" db="EMBL/GenBank/DDBJ databases">
        <title>Genome sequencing of pathogenic and non-pathogenic strains within Bisgaard taxon 40.</title>
        <authorList>
            <person name="Ladner J.T."/>
            <person name="Lovett S.P."/>
            <person name="Koroleva G."/>
            <person name="Lorch J.M."/>
        </authorList>
    </citation>
    <scope>NUCLEOTIDE SEQUENCE</scope>
    <source>
        <strain evidence="11">27576-1-I1</strain>
    </source>
</reference>
<protein>
    <recommendedName>
        <fullName evidence="5 10">3-deoxy-D-manno-octulosonic acid transferase</fullName>
        <shortName evidence="10">Kdo transferase</shortName>
        <ecNumber evidence="4 10">2.4.99.12</ecNumber>
    </recommendedName>
    <alternativeName>
        <fullName evidence="8 10">Lipid IV(A) 3-deoxy-D-manno-octulosonic acid transferase</fullName>
    </alternativeName>
</protein>
<dbReference type="InterPro" id="IPR007507">
    <property type="entry name" value="Glycos_transf_N"/>
</dbReference>
<dbReference type="RefSeq" id="WP_261919978.1">
    <property type="nucleotide sequence ID" value="NZ_CP022011.1"/>
</dbReference>
<keyword evidence="7" id="KW-0735">Signal-anchor</keyword>
<dbReference type="Proteomes" id="UP000955338">
    <property type="component" value="Chromosome"/>
</dbReference>
<name>A0A8E3SCH6_9PAST</name>
<comment type="subcellular location">
    <subcellularLocation>
        <location evidence="1">Cell inner membrane</location>
        <topology evidence="1">Single-pass membrane protein</topology>
        <orientation evidence="1">Cytoplasmic side</orientation>
    </subcellularLocation>
    <subcellularLocation>
        <location evidence="10">Cell membrane</location>
    </subcellularLocation>
</comment>
<evidence type="ECO:0000313" key="11">
    <source>
        <dbReference type="EMBL" id="QDJ13941.1"/>
    </source>
</evidence>
<evidence type="ECO:0000256" key="9">
    <source>
        <dbReference type="ARBA" id="ARBA00049183"/>
    </source>
</evidence>
<gene>
    <name evidence="11" type="ORF">CEP48_00095</name>
</gene>
<dbReference type="InterPro" id="IPR039901">
    <property type="entry name" value="Kdotransferase"/>
</dbReference>
<dbReference type="Gene3D" id="3.40.50.11720">
    <property type="entry name" value="3-Deoxy-D-manno-octulosonic-acid transferase, N-terminal domain"/>
    <property type="match status" value="1"/>
</dbReference>
<dbReference type="PANTHER" id="PTHR42755">
    <property type="entry name" value="3-DEOXY-MANNO-OCTULOSONATE CYTIDYLYLTRANSFERASE"/>
    <property type="match status" value="1"/>
</dbReference>
<dbReference type="NCBIfam" id="NF004388">
    <property type="entry name" value="PRK05749.1-4"/>
    <property type="match status" value="1"/>
</dbReference>
<dbReference type="UniPathway" id="UPA00958"/>
<keyword evidence="10" id="KW-0472">Membrane</keyword>
<evidence type="ECO:0000256" key="10">
    <source>
        <dbReference type="RuleBase" id="RU365103"/>
    </source>
</evidence>
<organism evidence="11 12">
    <name type="scientific">Mergibacter septicus</name>
    <dbReference type="NCBI Taxonomy" id="221402"/>
    <lineage>
        <taxon>Bacteria</taxon>
        <taxon>Pseudomonadati</taxon>
        <taxon>Pseudomonadota</taxon>
        <taxon>Gammaproteobacteria</taxon>
        <taxon>Pasteurellales</taxon>
        <taxon>Pasteurellaceae</taxon>
        <taxon>Mergibacter</taxon>
    </lineage>
</organism>
<evidence type="ECO:0000256" key="2">
    <source>
        <dbReference type="ARBA" id="ARBA00004713"/>
    </source>
</evidence>
<evidence type="ECO:0000256" key="4">
    <source>
        <dbReference type="ARBA" id="ARBA00012621"/>
    </source>
</evidence>
<evidence type="ECO:0000256" key="3">
    <source>
        <dbReference type="ARBA" id="ARBA00006380"/>
    </source>
</evidence>
<dbReference type="FunFam" id="3.40.50.11720:FF:000001">
    <property type="entry name" value="3-deoxy-D-manno-octulosonic acid transferase"/>
    <property type="match status" value="1"/>
</dbReference>
<accession>A0A8E3SCH6</accession>
<dbReference type="Pfam" id="PF04413">
    <property type="entry name" value="Glycos_transf_N"/>
    <property type="match status" value="1"/>
</dbReference>
<dbReference type="FunFam" id="3.40.50.2000:FF:000032">
    <property type="entry name" value="3-deoxy-D-manno-octulosonic acid transferase"/>
    <property type="match status" value="1"/>
</dbReference>
<dbReference type="PANTHER" id="PTHR42755:SF1">
    <property type="entry name" value="3-DEOXY-D-MANNO-OCTULOSONIC ACID TRANSFERASE, MITOCHONDRIAL-RELATED"/>
    <property type="match status" value="1"/>
</dbReference>
<comment type="pathway">
    <text evidence="2 10">Bacterial outer membrane biogenesis; LPS core biosynthesis.</text>
</comment>
<evidence type="ECO:0000256" key="1">
    <source>
        <dbReference type="ARBA" id="ARBA00004388"/>
    </source>
</evidence>
<dbReference type="InterPro" id="IPR038107">
    <property type="entry name" value="Glycos_transf_N_sf"/>
</dbReference>
<keyword evidence="10" id="KW-0812">Transmembrane</keyword>
<comment type="function">
    <text evidence="10">Involved in lipopolysaccharide (LPS) biosynthesis. Catalyzes the transfer of 3-deoxy-D-manno-octulosonate (Kdo) residue(s) from CMP-Kdo to lipid IV(A), the tetraacyldisaccharide-1,4'-bisphosphate precursor of lipid A.</text>
</comment>
<dbReference type="SUPFAM" id="SSF53756">
    <property type="entry name" value="UDP-Glycosyltransferase/glycogen phosphorylase"/>
    <property type="match status" value="1"/>
</dbReference>
<keyword evidence="12" id="KW-1185">Reference proteome</keyword>
<keyword evidence="6 10" id="KW-0808">Transferase</keyword>
<keyword evidence="10" id="KW-0448">Lipopolysaccharide biosynthesis</keyword>
<dbReference type="Gene3D" id="3.40.50.2000">
    <property type="entry name" value="Glycogen Phosphorylase B"/>
    <property type="match status" value="1"/>
</dbReference>
<dbReference type="GO" id="GO:0009245">
    <property type="term" value="P:lipid A biosynthetic process"/>
    <property type="evidence" value="ECO:0007669"/>
    <property type="project" value="TreeGrafter"/>
</dbReference>
<dbReference type="EC" id="2.4.99.12" evidence="4 10"/>
<evidence type="ECO:0000256" key="5">
    <source>
        <dbReference type="ARBA" id="ARBA00019077"/>
    </source>
</evidence>
<evidence type="ECO:0000313" key="12">
    <source>
        <dbReference type="Proteomes" id="UP000955338"/>
    </source>
</evidence>
<comment type="catalytic activity">
    <reaction evidence="9 10">
        <text>lipid IVA (E. coli) + CMP-3-deoxy-beta-D-manno-octulosonate = alpha-Kdo-(2-&gt;6)-lipid IVA (E. coli) + CMP + H(+)</text>
        <dbReference type="Rhea" id="RHEA:28066"/>
        <dbReference type="ChEBI" id="CHEBI:15378"/>
        <dbReference type="ChEBI" id="CHEBI:58603"/>
        <dbReference type="ChEBI" id="CHEBI:60364"/>
        <dbReference type="ChEBI" id="CHEBI:60377"/>
        <dbReference type="ChEBI" id="CHEBI:85987"/>
        <dbReference type="EC" id="2.4.99.12"/>
    </reaction>
</comment>
<sequence length="441" mass="49754">MLRCIYTLLLYLAQPLILLFFAYRSLKEQKYRSRLTERYGFYQNIPAAAKNGLILHAASVGEVMAAAPLIKALRQQYPTLPLTITTFTPTGSDRVKTIFGDQVNHCYLPFDLLGAVRRFLDQLQPQLFLIIETELWANLITALQQRQIPTLLINARLSARSTTRYAKIRSFMLSLWQGITHISAQDQISAERFLSLGYPPKQLSCSGNLKYDLYLDPTLITASQRLKQQWLSNQTGFRPCWVVASTHSGEEQLILKAFQQILVNFPDLLLIIIPRHSERFAEVEQLIKATSLHYVTRSSQQPPQTKTQVVLVDTMGEVPLFYGMADFAFIGGSLVPRGGHNPLEAAIWQLPIISGSHTFNFPEIFTALDQMEGVIRIKSDTTQAKQATTELITAVTLLLTSKAQRQRLGQANFSLLTQQRGAVQRTLNLIATYLPVKETTI</sequence>
<dbReference type="EMBL" id="CP022011">
    <property type="protein sequence ID" value="QDJ13941.1"/>
    <property type="molecule type" value="Genomic_DNA"/>
</dbReference>
<evidence type="ECO:0000256" key="6">
    <source>
        <dbReference type="ARBA" id="ARBA00022679"/>
    </source>
</evidence>